<accession>A0ABS4JFV9</accession>
<comment type="caution">
    <text evidence="1">The sequence shown here is derived from an EMBL/GenBank/DDBJ whole genome shotgun (WGS) entry which is preliminary data.</text>
</comment>
<organism evidence="1 2">
    <name type="scientific">Paenibacillus shirakamiensis</name>
    <dbReference type="NCBI Taxonomy" id="1265935"/>
    <lineage>
        <taxon>Bacteria</taxon>
        <taxon>Bacillati</taxon>
        <taxon>Bacillota</taxon>
        <taxon>Bacilli</taxon>
        <taxon>Bacillales</taxon>
        <taxon>Paenibacillaceae</taxon>
        <taxon>Paenibacillus</taxon>
    </lineage>
</organism>
<evidence type="ECO:0000313" key="2">
    <source>
        <dbReference type="Proteomes" id="UP001519288"/>
    </source>
</evidence>
<gene>
    <name evidence="1" type="ORF">J2Z69_001624</name>
</gene>
<dbReference type="Proteomes" id="UP001519288">
    <property type="component" value="Unassembled WGS sequence"/>
</dbReference>
<sequence>MIMQVQHVEKKDGLYHIQYIAGGPLPFDPHDVVLIRSAHYFIGSIMEVHPSYVVLLTHADHEPHLAGTLELELAFSPTVSILGAEAIIEKLGYFPPFHYDRITDASLNSGNISLTIELSATTVLVPQSADLTPSDVAPLLPEGIFTETDIPRYAITFIFDQTTDVGLTPLESENIILQLDFRYEDTDMVIDIDALRGLSGSFLCGGIRAEIVQL</sequence>
<keyword evidence="2" id="KW-1185">Reference proteome</keyword>
<dbReference type="EMBL" id="JAGGLD010000002">
    <property type="protein sequence ID" value="MBP2000593.1"/>
    <property type="molecule type" value="Genomic_DNA"/>
</dbReference>
<proteinExistence type="predicted"/>
<evidence type="ECO:0000313" key="1">
    <source>
        <dbReference type="EMBL" id="MBP2000593.1"/>
    </source>
</evidence>
<reference evidence="1 2" key="1">
    <citation type="submission" date="2021-03" db="EMBL/GenBank/DDBJ databases">
        <title>Genomic Encyclopedia of Type Strains, Phase IV (KMG-IV): sequencing the most valuable type-strain genomes for metagenomic binning, comparative biology and taxonomic classification.</title>
        <authorList>
            <person name="Goeker M."/>
        </authorList>
    </citation>
    <scope>NUCLEOTIDE SEQUENCE [LARGE SCALE GENOMIC DNA]</scope>
    <source>
        <strain evidence="1 2">DSM 26806</strain>
    </source>
</reference>
<name>A0ABS4JFV9_9BACL</name>
<dbReference type="RefSeq" id="WP_209860907.1">
    <property type="nucleotide sequence ID" value="NZ_JAGGLD010000002.1"/>
</dbReference>
<protein>
    <submittedName>
        <fullName evidence="1">Uncharacterized protein</fullName>
    </submittedName>
</protein>